<dbReference type="Pfam" id="PF00378">
    <property type="entry name" value="ECH_1"/>
    <property type="match status" value="1"/>
</dbReference>
<evidence type="ECO:0000313" key="3">
    <source>
        <dbReference type="EMBL" id="MBB6563100.1"/>
    </source>
</evidence>
<dbReference type="Gene3D" id="3.90.226.10">
    <property type="entry name" value="2-enoyl-CoA Hydratase, Chain A, domain 1"/>
    <property type="match status" value="1"/>
</dbReference>
<dbReference type="RefSeq" id="WP_184863760.1">
    <property type="nucleotide sequence ID" value="NZ_JACHLK010000016.1"/>
</dbReference>
<dbReference type="GO" id="GO:0003824">
    <property type="term" value="F:catalytic activity"/>
    <property type="evidence" value="ECO:0007669"/>
    <property type="project" value="InterPro"/>
</dbReference>
<comment type="similarity">
    <text evidence="1 2">Belongs to the enoyl-CoA hydratase/isomerase family.</text>
</comment>
<organism evidence="3 4">
    <name type="scientific">Acidovorax soli</name>
    <dbReference type="NCBI Taxonomy" id="592050"/>
    <lineage>
        <taxon>Bacteria</taxon>
        <taxon>Pseudomonadati</taxon>
        <taxon>Pseudomonadota</taxon>
        <taxon>Betaproteobacteria</taxon>
        <taxon>Burkholderiales</taxon>
        <taxon>Comamonadaceae</taxon>
        <taxon>Acidovorax</taxon>
    </lineage>
</organism>
<sequence>MNELPELSTDGAIATITLRRPGQANRLTADDLEHLAALIEEVNDRPEILVLLLRSTGKYFCSGYDIGSIGAPRKIDFAGMVDALEMARPVTIAVLHGGVYGGATDLALACDFRVGAEGIDMFMPAARLGLHYYRSGMERYVSRLGLDNAKLLFLTARKIGAAQMLRIGYLTQLVEAAQLEHEVADLARDCASMAPLALVGMKRHLNRMARGTLDVEAFNADALRAYQSADLREGQAAWAQKRAPRFTGQ</sequence>
<dbReference type="InterPro" id="IPR018376">
    <property type="entry name" value="Enoyl-CoA_hyd/isom_CS"/>
</dbReference>
<dbReference type="AlphaFoldDB" id="A0A7X0UCY7"/>
<gene>
    <name evidence="3" type="ORF">HNP48_005817</name>
</gene>
<dbReference type="GO" id="GO:0006635">
    <property type="term" value="P:fatty acid beta-oxidation"/>
    <property type="evidence" value="ECO:0007669"/>
    <property type="project" value="TreeGrafter"/>
</dbReference>
<dbReference type="EMBL" id="JACHLK010000016">
    <property type="protein sequence ID" value="MBB6563100.1"/>
    <property type="molecule type" value="Genomic_DNA"/>
</dbReference>
<evidence type="ECO:0000313" key="4">
    <source>
        <dbReference type="Proteomes" id="UP000575083"/>
    </source>
</evidence>
<accession>A0A7X0UCY7</accession>
<protein>
    <submittedName>
        <fullName evidence="3">Enoyl-CoA hydratase/carnithine racemase</fullName>
    </submittedName>
</protein>
<dbReference type="SUPFAM" id="SSF52096">
    <property type="entry name" value="ClpP/crotonase"/>
    <property type="match status" value="1"/>
</dbReference>
<dbReference type="CDD" id="cd06558">
    <property type="entry name" value="crotonase-like"/>
    <property type="match status" value="1"/>
</dbReference>
<dbReference type="PANTHER" id="PTHR11941:SF54">
    <property type="entry name" value="ENOYL-COA HYDRATASE, MITOCHONDRIAL"/>
    <property type="match status" value="1"/>
</dbReference>
<reference evidence="3 4" key="1">
    <citation type="submission" date="2020-08" db="EMBL/GenBank/DDBJ databases">
        <title>Functional genomics of gut bacteria from endangered species of beetles.</title>
        <authorList>
            <person name="Carlos-Shanley C."/>
        </authorList>
    </citation>
    <scope>NUCLEOTIDE SEQUENCE [LARGE SCALE GENOMIC DNA]</scope>
    <source>
        <strain evidence="3 4">S00198</strain>
    </source>
</reference>
<evidence type="ECO:0000256" key="1">
    <source>
        <dbReference type="ARBA" id="ARBA00005254"/>
    </source>
</evidence>
<keyword evidence="4" id="KW-1185">Reference proteome</keyword>
<dbReference type="PROSITE" id="PS00166">
    <property type="entry name" value="ENOYL_COA_HYDRATASE"/>
    <property type="match status" value="1"/>
</dbReference>
<dbReference type="InterPro" id="IPR001753">
    <property type="entry name" value="Enoyl-CoA_hydra/iso"/>
</dbReference>
<name>A0A7X0UCY7_9BURK</name>
<dbReference type="InterPro" id="IPR029045">
    <property type="entry name" value="ClpP/crotonase-like_dom_sf"/>
</dbReference>
<dbReference type="PANTHER" id="PTHR11941">
    <property type="entry name" value="ENOYL-COA HYDRATASE-RELATED"/>
    <property type="match status" value="1"/>
</dbReference>
<comment type="caution">
    <text evidence="3">The sequence shown here is derived from an EMBL/GenBank/DDBJ whole genome shotgun (WGS) entry which is preliminary data.</text>
</comment>
<dbReference type="Proteomes" id="UP000575083">
    <property type="component" value="Unassembled WGS sequence"/>
</dbReference>
<evidence type="ECO:0000256" key="2">
    <source>
        <dbReference type="RuleBase" id="RU003707"/>
    </source>
</evidence>
<proteinExistence type="inferred from homology"/>